<dbReference type="EMBL" id="GL945442">
    <property type="protein sequence ID" value="EGO19919.1"/>
    <property type="molecule type" value="Genomic_DNA"/>
</dbReference>
<dbReference type="Proteomes" id="UP000008064">
    <property type="component" value="Unassembled WGS sequence"/>
</dbReference>
<feature type="domain" description="FAD-binding" evidence="6">
    <location>
        <begin position="13"/>
        <end position="361"/>
    </location>
</feature>
<dbReference type="InterPro" id="IPR002938">
    <property type="entry name" value="FAD-bd"/>
</dbReference>
<name>F8PAT1_SERL9</name>
<evidence type="ECO:0000256" key="4">
    <source>
        <dbReference type="ARBA" id="ARBA00023002"/>
    </source>
</evidence>
<dbReference type="InterPro" id="IPR050493">
    <property type="entry name" value="FAD-dep_Monooxygenase_BioMet"/>
</dbReference>
<proteinExistence type="inferred from homology"/>
<evidence type="ECO:0000313" key="7">
    <source>
        <dbReference type="EMBL" id="EGO19919.1"/>
    </source>
</evidence>
<evidence type="ECO:0000256" key="3">
    <source>
        <dbReference type="ARBA" id="ARBA00022827"/>
    </source>
</evidence>
<organism>
    <name type="scientific">Serpula lacrymans var. lacrymans (strain S7.9)</name>
    <name type="common">Dry rot fungus</name>
    <dbReference type="NCBI Taxonomy" id="578457"/>
    <lineage>
        <taxon>Eukaryota</taxon>
        <taxon>Fungi</taxon>
        <taxon>Dikarya</taxon>
        <taxon>Basidiomycota</taxon>
        <taxon>Agaricomycotina</taxon>
        <taxon>Agaricomycetes</taxon>
        <taxon>Agaricomycetidae</taxon>
        <taxon>Boletales</taxon>
        <taxon>Coniophorineae</taxon>
        <taxon>Serpulaceae</taxon>
        <taxon>Serpula</taxon>
    </lineage>
</organism>
<evidence type="ECO:0000256" key="5">
    <source>
        <dbReference type="ARBA" id="ARBA00023033"/>
    </source>
</evidence>
<keyword evidence="2" id="KW-0285">Flavoprotein</keyword>
<evidence type="ECO:0000256" key="1">
    <source>
        <dbReference type="ARBA" id="ARBA00007992"/>
    </source>
</evidence>
<dbReference type="OrthoDB" id="1878542at2759"/>
<protein>
    <recommendedName>
        <fullName evidence="6">FAD-binding domain-containing protein</fullName>
    </recommendedName>
</protein>
<dbReference type="PRINTS" id="PR00420">
    <property type="entry name" value="RNGMNOXGNASE"/>
</dbReference>
<keyword evidence="5" id="KW-0503">Monooxygenase</keyword>
<reference evidence="7" key="1">
    <citation type="submission" date="2011-04" db="EMBL/GenBank/DDBJ databases">
        <title>Evolution of plant cell wall degrading machinery underlies the functional diversity of forest fungi.</title>
        <authorList>
            <consortium name="US DOE Joint Genome Institute (JGI-PGF)"/>
            <person name="Eastwood D.C."/>
            <person name="Floudas D."/>
            <person name="Binder M."/>
            <person name="Majcherczyk A."/>
            <person name="Schneider P."/>
            <person name="Aerts A."/>
            <person name="Asiegbu F.O."/>
            <person name="Baker S.E."/>
            <person name="Barry K."/>
            <person name="Bendiksby M."/>
            <person name="Blumentritt M."/>
            <person name="Coutinho P.M."/>
            <person name="Cullen D."/>
            <person name="Cullen D."/>
            <person name="Gathman A."/>
            <person name="Goodell B."/>
            <person name="Henrissat B."/>
            <person name="Ihrmark K."/>
            <person name="Kauserud H."/>
            <person name="Kohler A."/>
            <person name="LaButti K."/>
            <person name="Lapidus A."/>
            <person name="Lavin J.L."/>
            <person name="Lee Y.-H."/>
            <person name="Lindquist E."/>
            <person name="Lilly W."/>
            <person name="Lucas S."/>
            <person name="Morin E."/>
            <person name="Murat C."/>
            <person name="Oguiza J.A."/>
            <person name="Park J."/>
            <person name="Pisabarro A.G."/>
            <person name="Riley R."/>
            <person name="Rosling A."/>
            <person name="Salamov A."/>
            <person name="Schmidt O."/>
            <person name="Schmutz J."/>
            <person name="Skrede I."/>
            <person name="Stenlid J."/>
            <person name="Wiebenga A."/>
            <person name="Xie X."/>
            <person name="Kues U."/>
            <person name="Hibbett D.S."/>
            <person name="Hoffmeister D."/>
            <person name="Hogberg N."/>
            <person name="Martin F."/>
            <person name="Grigoriev I.V."/>
            <person name="Watkinson S.C."/>
        </authorList>
    </citation>
    <scope>NUCLEOTIDE SEQUENCE</scope>
    <source>
        <strain evidence="7">S7.9</strain>
    </source>
</reference>
<comment type="similarity">
    <text evidence="1">Belongs to the paxM FAD-dependent monooxygenase family.</text>
</comment>
<dbReference type="PANTHER" id="PTHR13789">
    <property type="entry name" value="MONOOXYGENASE"/>
    <property type="match status" value="1"/>
</dbReference>
<accession>F8PAT1</accession>
<dbReference type="RefSeq" id="XP_007323354.1">
    <property type="nucleotide sequence ID" value="XM_007323292.1"/>
</dbReference>
<dbReference type="AlphaFoldDB" id="F8PAT1"/>
<dbReference type="GeneID" id="18816906"/>
<dbReference type="Pfam" id="PF01494">
    <property type="entry name" value="FAD_binding_3"/>
    <property type="match status" value="1"/>
</dbReference>
<dbReference type="GO" id="GO:0004497">
    <property type="term" value="F:monooxygenase activity"/>
    <property type="evidence" value="ECO:0007669"/>
    <property type="project" value="UniProtKB-KW"/>
</dbReference>
<sequence>MTSRRPSHSLRFIIVGGSIAGLSCAYALREVGHQVLVLEQSDGTYRSHGGIRSPPNMTRLLNYWGLGPALAKVSMKGSQFTFKDGESGDTMGLLILHEKLMKALQAEFLFIQHGDLHTLFYDLAVKNGVLFRYESKVTTIDPWAGTVTLQTGAKFSADVIVGADGYKSVVRPIVVGPQALRGIKDRRVSVNLTIPTELMRQDEDLAPLAESSEWTLWVGDNCCIHALLVSSKREYGMVIHLPFPLEGVDEHWNEHISIDDLAQRFENYEPRIRKLLKLCSTITPTLHVIHEPFDNWVHESGKVVLVGEAAHPLMPNGSHNAALAVEDAMTLSTLFALPLTPAQTPLLLSAYEELRQARCAATQASERQKRDFVCLPHGPEQRARDEGFRQARKRALLDWDEADEDFLRETWEEYIELFGFDAREAVEDWWTKWGGAMMRKGDIGGGHGEVEMGAGGVGGGERRVQAPTYEVSVMRDGVMV</sequence>
<keyword evidence="4" id="KW-0560">Oxidoreductase</keyword>
<dbReference type="HOGENOM" id="CLU_009665_19_3_1"/>
<keyword evidence="3" id="KW-0274">FAD</keyword>
<dbReference type="GO" id="GO:0071949">
    <property type="term" value="F:FAD binding"/>
    <property type="evidence" value="ECO:0007669"/>
    <property type="project" value="InterPro"/>
</dbReference>
<dbReference type="PANTHER" id="PTHR13789:SF147">
    <property type="entry name" value="PUTATIVE (AFU_ORTHOLOGUE AFUA_2G01950)-RELATED"/>
    <property type="match status" value="1"/>
</dbReference>
<dbReference type="SUPFAM" id="SSF51905">
    <property type="entry name" value="FAD/NAD(P)-binding domain"/>
    <property type="match status" value="1"/>
</dbReference>
<gene>
    <name evidence="7" type="ORF">SERLADRAFT_453241</name>
</gene>
<dbReference type="KEGG" id="sla:SERLADRAFT_453241"/>
<dbReference type="PROSITE" id="PS51257">
    <property type="entry name" value="PROKAR_LIPOPROTEIN"/>
    <property type="match status" value="1"/>
</dbReference>
<dbReference type="InterPro" id="IPR036188">
    <property type="entry name" value="FAD/NAD-bd_sf"/>
</dbReference>
<dbReference type="Gene3D" id="3.50.50.60">
    <property type="entry name" value="FAD/NAD(P)-binding domain"/>
    <property type="match status" value="1"/>
</dbReference>
<evidence type="ECO:0000259" key="6">
    <source>
        <dbReference type="Pfam" id="PF01494"/>
    </source>
</evidence>
<evidence type="ECO:0000256" key="2">
    <source>
        <dbReference type="ARBA" id="ARBA00022630"/>
    </source>
</evidence>